<feature type="transmembrane region" description="Helical" evidence="1">
    <location>
        <begin position="146"/>
        <end position="171"/>
    </location>
</feature>
<name>A0ABW5IZP3_9FLAO</name>
<reference evidence="3" key="1">
    <citation type="journal article" date="2019" name="Int. J. Syst. Evol. Microbiol.">
        <title>The Global Catalogue of Microorganisms (GCM) 10K type strain sequencing project: providing services to taxonomists for standard genome sequencing and annotation.</title>
        <authorList>
            <consortium name="The Broad Institute Genomics Platform"/>
            <consortium name="The Broad Institute Genome Sequencing Center for Infectious Disease"/>
            <person name="Wu L."/>
            <person name="Ma J."/>
        </authorList>
    </citation>
    <scope>NUCLEOTIDE SEQUENCE [LARGE SCALE GENOMIC DNA]</scope>
    <source>
        <strain evidence="3">KCTC 42585</strain>
    </source>
</reference>
<sequence length="259" mass="28390">MEKKAPFMENISSFFIEIGALSRFAARFYRELFSPPFEFREFLKQSYQMGNKSLLLVGVTGLILGLVFTLQSRPTLLEFGAVSWMPSMISISIVREIGPMMIALICAGRIGSSIGAELGSMRVTEQIDAMEVSGTNPFKFLVVTRVMAATLMLPLLIIIGDLIALFGSAMVENIKGNVSFTLYFNEVFEALTYSDLLPATVKSFFFGFAIGLVGCFKGYYSSKGTEGVGKASNSAVVFTSMLLFIIDFVAVFVTDIIYG</sequence>
<dbReference type="EMBL" id="JBHULT010000011">
    <property type="protein sequence ID" value="MFD2518918.1"/>
    <property type="molecule type" value="Genomic_DNA"/>
</dbReference>
<dbReference type="InterPro" id="IPR030802">
    <property type="entry name" value="Permease_MalE"/>
</dbReference>
<dbReference type="PANTHER" id="PTHR30188">
    <property type="entry name" value="ABC TRANSPORTER PERMEASE PROTEIN-RELATED"/>
    <property type="match status" value="1"/>
</dbReference>
<keyword evidence="3" id="KW-1185">Reference proteome</keyword>
<accession>A0ABW5IZP3</accession>
<keyword evidence="1" id="KW-0472">Membrane</keyword>
<organism evidence="2 3">
    <name type="scientific">Salinimicrobium flavum</name>
    <dbReference type="NCBI Taxonomy" id="1737065"/>
    <lineage>
        <taxon>Bacteria</taxon>
        <taxon>Pseudomonadati</taxon>
        <taxon>Bacteroidota</taxon>
        <taxon>Flavobacteriia</taxon>
        <taxon>Flavobacteriales</taxon>
        <taxon>Flavobacteriaceae</taxon>
        <taxon>Salinimicrobium</taxon>
    </lineage>
</organism>
<dbReference type="Pfam" id="PF02405">
    <property type="entry name" value="MlaE"/>
    <property type="match status" value="1"/>
</dbReference>
<dbReference type="PANTHER" id="PTHR30188:SF4">
    <property type="entry name" value="PROTEIN TRIGALACTOSYLDIACYLGLYCEROL 1, CHLOROPLASTIC"/>
    <property type="match status" value="1"/>
</dbReference>
<proteinExistence type="predicted"/>
<protein>
    <submittedName>
        <fullName evidence="2">MlaE family ABC transporter permease</fullName>
    </submittedName>
</protein>
<feature type="transmembrane region" description="Helical" evidence="1">
    <location>
        <begin position="191"/>
        <end position="214"/>
    </location>
</feature>
<feature type="transmembrane region" description="Helical" evidence="1">
    <location>
        <begin position="235"/>
        <end position="258"/>
    </location>
</feature>
<evidence type="ECO:0000313" key="2">
    <source>
        <dbReference type="EMBL" id="MFD2518918.1"/>
    </source>
</evidence>
<evidence type="ECO:0000256" key="1">
    <source>
        <dbReference type="SAM" id="Phobius"/>
    </source>
</evidence>
<feature type="transmembrane region" description="Helical" evidence="1">
    <location>
        <begin position="53"/>
        <end position="70"/>
    </location>
</feature>
<gene>
    <name evidence="2" type="ORF">ACFSTG_13505</name>
</gene>
<comment type="caution">
    <text evidence="2">The sequence shown here is derived from an EMBL/GenBank/DDBJ whole genome shotgun (WGS) entry which is preliminary data.</text>
</comment>
<keyword evidence="1" id="KW-0812">Transmembrane</keyword>
<keyword evidence="1" id="KW-1133">Transmembrane helix</keyword>
<dbReference type="RefSeq" id="WP_380754012.1">
    <property type="nucleotide sequence ID" value="NZ_JBHULT010000011.1"/>
</dbReference>
<evidence type="ECO:0000313" key="3">
    <source>
        <dbReference type="Proteomes" id="UP001597468"/>
    </source>
</evidence>
<dbReference type="Proteomes" id="UP001597468">
    <property type="component" value="Unassembled WGS sequence"/>
</dbReference>